<accession>A0A917GAS9</accession>
<dbReference type="PANTHER" id="PTHR37299:SF4">
    <property type="entry name" value="TRANSCRIPTIONAL REGULATOR"/>
    <property type="match status" value="1"/>
</dbReference>
<dbReference type="GO" id="GO:0003677">
    <property type="term" value="F:DNA binding"/>
    <property type="evidence" value="ECO:0007669"/>
    <property type="project" value="InterPro"/>
</dbReference>
<proteinExistence type="predicted"/>
<dbReference type="PROSITE" id="PS50930">
    <property type="entry name" value="HTH_LYTTR"/>
    <property type="match status" value="1"/>
</dbReference>
<reference evidence="2" key="1">
    <citation type="journal article" date="2014" name="Int. J. Syst. Evol. Microbiol.">
        <title>Complete genome sequence of Corynebacterium casei LMG S-19264T (=DSM 44701T), isolated from a smear-ripened cheese.</title>
        <authorList>
            <consortium name="US DOE Joint Genome Institute (JGI-PGF)"/>
            <person name="Walter F."/>
            <person name="Albersmeier A."/>
            <person name="Kalinowski J."/>
            <person name="Ruckert C."/>
        </authorList>
    </citation>
    <scope>NUCLEOTIDE SEQUENCE</scope>
    <source>
        <strain evidence="2">CGMCC 1.15760</strain>
    </source>
</reference>
<dbReference type="SMART" id="SM00850">
    <property type="entry name" value="LytTR"/>
    <property type="match status" value="1"/>
</dbReference>
<dbReference type="Gene3D" id="2.40.50.1020">
    <property type="entry name" value="LytTr DNA-binding domain"/>
    <property type="match status" value="1"/>
</dbReference>
<dbReference type="GO" id="GO:0000156">
    <property type="term" value="F:phosphorelay response regulator activity"/>
    <property type="evidence" value="ECO:0007669"/>
    <property type="project" value="InterPro"/>
</dbReference>
<evidence type="ECO:0000313" key="3">
    <source>
        <dbReference type="Proteomes" id="UP000616608"/>
    </source>
</evidence>
<evidence type="ECO:0000259" key="1">
    <source>
        <dbReference type="PROSITE" id="PS50930"/>
    </source>
</evidence>
<keyword evidence="3" id="KW-1185">Reference proteome</keyword>
<dbReference type="PANTHER" id="PTHR37299">
    <property type="entry name" value="TRANSCRIPTIONAL REGULATOR-RELATED"/>
    <property type="match status" value="1"/>
</dbReference>
<dbReference type="Proteomes" id="UP000616608">
    <property type="component" value="Unassembled WGS sequence"/>
</dbReference>
<organism evidence="2 3">
    <name type="scientific">Lysinibacillus alkalisoli</name>
    <dbReference type="NCBI Taxonomy" id="1911548"/>
    <lineage>
        <taxon>Bacteria</taxon>
        <taxon>Bacillati</taxon>
        <taxon>Bacillota</taxon>
        <taxon>Bacilli</taxon>
        <taxon>Bacillales</taxon>
        <taxon>Bacillaceae</taxon>
        <taxon>Lysinibacillus</taxon>
    </lineage>
</organism>
<dbReference type="Pfam" id="PF04397">
    <property type="entry name" value="LytTR"/>
    <property type="match status" value="1"/>
</dbReference>
<dbReference type="InterPro" id="IPR007492">
    <property type="entry name" value="LytTR_DNA-bd_dom"/>
</dbReference>
<evidence type="ECO:0000313" key="2">
    <source>
        <dbReference type="EMBL" id="GGG33983.1"/>
    </source>
</evidence>
<reference evidence="2" key="2">
    <citation type="submission" date="2020-09" db="EMBL/GenBank/DDBJ databases">
        <authorList>
            <person name="Sun Q."/>
            <person name="Zhou Y."/>
        </authorList>
    </citation>
    <scope>NUCLEOTIDE SEQUENCE</scope>
    <source>
        <strain evidence="2">CGMCC 1.15760</strain>
    </source>
</reference>
<dbReference type="AlphaFoldDB" id="A0A917GAS9"/>
<protein>
    <recommendedName>
        <fullName evidence="1">HTH LytTR-type domain-containing protein</fullName>
    </recommendedName>
</protein>
<dbReference type="InterPro" id="IPR046947">
    <property type="entry name" value="LytR-like"/>
</dbReference>
<name>A0A917GAS9_9BACI</name>
<gene>
    <name evidence="2" type="ORF">GCM10007425_30890</name>
</gene>
<dbReference type="RefSeq" id="WP_188615974.1">
    <property type="nucleotide sequence ID" value="NZ_BMJT01000018.1"/>
</dbReference>
<feature type="domain" description="HTH LytTR-type" evidence="1">
    <location>
        <begin position="40"/>
        <end position="143"/>
    </location>
</feature>
<dbReference type="EMBL" id="BMJT01000018">
    <property type="protein sequence ID" value="GGG33983.1"/>
    <property type="molecule type" value="Genomic_DNA"/>
</dbReference>
<sequence>MKIQLQVDEKYQELEVEIRTPQYDQHVEQIMRQLQAPQKIEAYRDQKIHMLHVNDIIYIYSEAGKVYFQTEVEELLTKLKLYEVEKIFSNDFVRINKSMLVNLNHIQHMELNILNATRLVLSCDFTVPVSRNYLKLLKQRLGIGGQS</sequence>
<comment type="caution">
    <text evidence="2">The sequence shown here is derived from an EMBL/GenBank/DDBJ whole genome shotgun (WGS) entry which is preliminary data.</text>
</comment>